<evidence type="ECO:0000313" key="2">
    <source>
        <dbReference type="Proteomes" id="UP000036503"/>
    </source>
</evidence>
<protein>
    <recommendedName>
        <fullName evidence="3">DUF370 domain-containing protein</fullName>
    </recommendedName>
</protein>
<evidence type="ECO:0000313" key="1">
    <source>
        <dbReference type="EMBL" id="KMO87794.1"/>
    </source>
</evidence>
<comment type="caution">
    <text evidence="1">The sequence shown here is derived from an EMBL/GenBank/DDBJ whole genome shotgun (WGS) entry which is preliminary data.</text>
</comment>
<organism evidence="1 2">
    <name type="scientific">Megasphaera cerevisiae DSM 20462</name>
    <dbReference type="NCBI Taxonomy" id="1122219"/>
    <lineage>
        <taxon>Bacteria</taxon>
        <taxon>Bacillati</taxon>
        <taxon>Bacillota</taxon>
        <taxon>Negativicutes</taxon>
        <taxon>Veillonellales</taxon>
        <taxon>Veillonellaceae</taxon>
        <taxon>Megasphaera</taxon>
    </lineage>
</organism>
<sequence>MYLHIGGNQMVDIRRIVALFKAHPRKVKKSNPLRQYCRPLVLLDNIYEEGVRCYVVTEECIYGSPITLETIIKRYKKIFNINDY</sequence>
<proteinExistence type="predicted"/>
<evidence type="ECO:0008006" key="3">
    <source>
        <dbReference type="Google" id="ProtNLM"/>
    </source>
</evidence>
<dbReference type="Proteomes" id="UP000036503">
    <property type="component" value="Unassembled WGS sequence"/>
</dbReference>
<accession>A0A0J6WYR0</accession>
<dbReference type="InParanoid" id="A0A0J6WYR0"/>
<dbReference type="STRING" id="39029.BSR42_06875"/>
<keyword evidence="2" id="KW-1185">Reference proteome</keyword>
<dbReference type="OrthoDB" id="9811390at2"/>
<gene>
    <name evidence="1" type="ORF">AB840_01330</name>
</gene>
<dbReference type="AlphaFoldDB" id="A0A0J6WYR0"/>
<dbReference type="EMBL" id="LEKT01000002">
    <property type="protein sequence ID" value="KMO87794.1"/>
    <property type="molecule type" value="Genomic_DNA"/>
</dbReference>
<name>A0A0J6WYR0_9FIRM</name>
<reference evidence="1 2" key="1">
    <citation type="submission" date="2015-06" db="EMBL/GenBank/DDBJ databases">
        <title>Draft genome sequence of beer spoilage bacterium Megasphaera cerevisiae type strain 20462.</title>
        <authorList>
            <person name="Kutumbaka K."/>
            <person name="Pasmowitz J."/>
            <person name="Mategko J."/>
            <person name="Reyes D."/>
            <person name="Friedrich A."/>
            <person name="Han S."/>
            <person name="Martens-Habbena W."/>
            <person name="Neal-McKinney J."/>
            <person name="Janagama H.K."/>
            <person name="Nadala C."/>
            <person name="Samadpour M."/>
        </authorList>
    </citation>
    <scope>NUCLEOTIDE SEQUENCE [LARGE SCALE GENOMIC DNA]</scope>
    <source>
        <strain evidence="1 2">DSM 20462</strain>
    </source>
</reference>